<dbReference type="EMBL" id="MTYJ01000014">
    <property type="protein sequence ID" value="OQV23109.1"/>
    <property type="molecule type" value="Genomic_DNA"/>
</dbReference>
<gene>
    <name evidence="1" type="ORF">BV898_03154</name>
</gene>
<organism evidence="1 2">
    <name type="scientific">Hypsibius exemplaris</name>
    <name type="common">Freshwater tardigrade</name>
    <dbReference type="NCBI Taxonomy" id="2072580"/>
    <lineage>
        <taxon>Eukaryota</taxon>
        <taxon>Metazoa</taxon>
        <taxon>Ecdysozoa</taxon>
        <taxon>Tardigrada</taxon>
        <taxon>Eutardigrada</taxon>
        <taxon>Parachela</taxon>
        <taxon>Hypsibioidea</taxon>
        <taxon>Hypsibiidae</taxon>
        <taxon>Hypsibius</taxon>
    </lineage>
</organism>
<evidence type="ECO:0000313" key="2">
    <source>
        <dbReference type="Proteomes" id="UP000192578"/>
    </source>
</evidence>
<reference evidence="2" key="1">
    <citation type="submission" date="2017-01" db="EMBL/GenBank/DDBJ databases">
        <title>Comparative genomics of anhydrobiosis in the tardigrade Hypsibius dujardini.</title>
        <authorList>
            <person name="Yoshida Y."/>
            <person name="Koutsovoulos G."/>
            <person name="Laetsch D."/>
            <person name="Stevens L."/>
            <person name="Kumar S."/>
            <person name="Horikawa D."/>
            <person name="Ishino K."/>
            <person name="Komine S."/>
            <person name="Tomita M."/>
            <person name="Blaxter M."/>
            <person name="Arakawa K."/>
        </authorList>
    </citation>
    <scope>NUCLEOTIDE SEQUENCE [LARGE SCALE GENOMIC DNA]</scope>
    <source>
        <strain evidence="2">Z151</strain>
    </source>
</reference>
<dbReference type="Proteomes" id="UP000192578">
    <property type="component" value="Unassembled WGS sequence"/>
</dbReference>
<accession>A0A1W0X6F5</accession>
<name>A0A1W0X6F5_HYPEX</name>
<keyword evidence="2" id="KW-1185">Reference proteome</keyword>
<evidence type="ECO:0000313" key="1">
    <source>
        <dbReference type="EMBL" id="OQV23109.1"/>
    </source>
</evidence>
<comment type="caution">
    <text evidence="1">The sequence shown here is derived from an EMBL/GenBank/DDBJ whole genome shotgun (WGS) entry which is preliminary data.</text>
</comment>
<proteinExistence type="predicted"/>
<protein>
    <submittedName>
        <fullName evidence="1">Uncharacterized protein</fullName>
    </submittedName>
</protein>
<sequence length="101" mass="11733">MNSAILLYLAYKFVDLSAFRLTWDSNFTEENYQLILSSLAWEDLLPFIYSGFRCMLQLSARCTCPQHKGRDSRRAEYNLDDGILTIVTRRDGETIDEHVCS</sequence>
<dbReference type="AlphaFoldDB" id="A0A1W0X6F5"/>